<dbReference type="PATRIC" id="fig|1245471.3.peg.1556"/>
<reference evidence="1 2" key="1">
    <citation type="journal article" date="2013" name="Genome Announc.">
        <title>Complete Genome Sequence of the Carbazole Degrader Pseudomonas resinovorans Strain CA10 (NBRC 106553).</title>
        <authorList>
            <person name="Shintani M."/>
            <person name="Hosoyama A."/>
            <person name="Ohji S."/>
            <person name="Tsuchikane K."/>
            <person name="Takarada H."/>
            <person name="Yamazoe A."/>
            <person name="Fujita N."/>
            <person name="Nojiri H."/>
        </authorList>
    </citation>
    <scope>NUCLEOTIDE SEQUENCE [LARGE SCALE GENOMIC DNA]</scope>
    <source>
        <strain evidence="1 2">NBRC 106553</strain>
    </source>
</reference>
<gene>
    <name evidence="1" type="ORF">PCA10_15370</name>
</gene>
<dbReference type="AlphaFoldDB" id="S6BDW8"/>
<evidence type="ECO:0000313" key="2">
    <source>
        <dbReference type="Proteomes" id="UP000015503"/>
    </source>
</evidence>
<dbReference type="OrthoDB" id="6904836at2"/>
<dbReference type="HOGENOM" id="CLU_204641_0_0_6"/>
<organism evidence="1 2">
    <name type="scientific">Metapseudomonas resinovorans NBRC 106553</name>
    <dbReference type="NCBI Taxonomy" id="1245471"/>
    <lineage>
        <taxon>Bacteria</taxon>
        <taxon>Pseudomonadati</taxon>
        <taxon>Pseudomonadota</taxon>
        <taxon>Gammaproteobacteria</taxon>
        <taxon>Pseudomonadales</taxon>
        <taxon>Pseudomonadaceae</taxon>
        <taxon>Metapseudomonas</taxon>
    </lineage>
</organism>
<name>S6BDW8_METRE</name>
<dbReference type="Proteomes" id="UP000015503">
    <property type="component" value="Chromosome"/>
</dbReference>
<dbReference type="EMBL" id="AP013068">
    <property type="protein sequence ID" value="BAN47269.1"/>
    <property type="molecule type" value="Genomic_DNA"/>
</dbReference>
<accession>S6BDW8</accession>
<dbReference type="KEGG" id="pre:PCA10_15370"/>
<protein>
    <submittedName>
        <fullName evidence="1">Uncharacterized protein</fullName>
    </submittedName>
</protein>
<dbReference type="RefSeq" id="WP_016491471.1">
    <property type="nucleotide sequence ID" value="NC_021499.1"/>
</dbReference>
<sequence>MFLQLLKSKSKEENELSKLFDHIRETQAIDVVGRGTVVIEPETIFDSPEFKKALERAASIVKR</sequence>
<proteinExistence type="predicted"/>
<evidence type="ECO:0000313" key="1">
    <source>
        <dbReference type="EMBL" id="BAN47269.1"/>
    </source>
</evidence>
<keyword evidence="2" id="KW-1185">Reference proteome</keyword>